<keyword evidence="1" id="KW-0812">Transmembrane</keyword>
<dbReference type="Proteomes" id="UP000279594">
    <property type="component" value="Chromosome"/>
</dbReference>
<sequence length="198" mass="21482">MTLTQTAQTDPAAALARSAIGAMFFSLFGGLWVAAWCVQTYGAHPLSLLPIAAITVLLFMLAWRQFSRHRAAHAAAEQTPEAKRAGRLFNIVNAGQWIAIFIVGNVLKNLGLQAWFIPAVILIVGLHFFPLAWLFKARRHVAIGMALCVWAIGYPFTVRHGPIHPVGCLGAGLILWVAALSAVRAGFAVQQNTFQAQK</sequence>
<keyword evidence="3" id="KW-1185">Reference proteome</keyword>
<keyword evidence="1" id="KW-0472">Membrane</keyword>
<organism evidence="2 3">
    <name type="scientific">Janthinobacterium agaricidamnosum</name>
    <dbReference type="NCBI Taxonomy" id="55508"/>
    <lineage>
        <taxon>Bacteria</taxon>
        <taxon>Pseudomonadati</taxon>
        <taxon>Pseudomonadota</taxon>
        <taxon>Betaproteobacteria</taxon>
        <taxon>Burkholderiales</taxon>
        <taxon>Oxalobacteraceae</taxon>
        <taxon>Janthinobacterium</taxon>
    </lineage>
</organism>
<name>A0A3G2EGL8_9BURK</name>
<evidence type="ECO:0000313" key="3">
    <source>
        <dbReference type="Proteomes" id="UP000279594"/>
    </source>
</evidence>
<feature type="transmembrane region" description="Helical" evidence="1">
    <location>
        <begin position="12"/>
        <end position="35"/>
    </location>
</feature>
<evidence type="ECO:0000256" key="1">
    <source>
        <dbReference type="SAM" id="Phobius"/>
    </source>
</evidence>
<dbReference type="EMBL" id="CP033019">
    <property type="protein sequence ID" value="AYM79163.1"/>
    <property type="molecule type" value="Genomic_DNA"/>
</dbReference>
<evidence type="ECO:0000313" key="2">
    <source>
        <dbReference type="EMBL" id="AYM79163.1"/>
    </source>
</evidence>
<feature type="transmembrane region" description="Helical" evidence="1">
    <location>
        <begin position="41"/>
        <end position="63"/>
    </location>
</feature>
<proteinExistence type="predicted"/>
<protein>
    <submittedName>
        <fullName evidence="2">Uncharacterized protein</fullName>
    </submittedName>
</protein>
<accession>A0A3G2EGL8</accession>
<dbReference type="RefSeq" id="WP_121670853.1">
    <property type="nucleotide sequence ID" value="NZ_CP033019.1"/>
</dbReference>
<feature type="transmembrane region" description="Helical" evidence="1">
    <location>
        <begin position="88"/>
        <end position="107"/>
    </location>
</feature>
<dbReference type="AlphaFoldDB" id="A0A3G2EGL8"/>
<feature type="transmembrane region" description="Helical" evidence="1">
    <location>
        <begin position="141"/>
        <end position="157"/>
    </location>
</feature>
<gene>
    <name evidence="2" type="ORF">D9M09_27775</name>
</gene>
<feature type="transmembrane region" description="Helical" evidence="1">
    <location>
        <begin position="113"/>
        <end position="134"/>
    </location>
</feature>
<feature type="transmembrane region" description="Helical" evidence="1">
    <location>
        <begin position="163"/>
        <end position="183"/>
    </location>
</feature>
<reference evidence="2 3" key="1">
    <citation type="submission" date="2018-10" db="EMBL/GenBank/DDBJ databases">
        <title>Effects of UV and annual dynamics of microbial communities in freshwater RAS systems.</title>
        <authorList>
            <person name="Bekkelund A.K."/>
            <person name="Hansen B.R."/>
            <person name="Stokken H."/>
            <person name="Eriksen B.F."/>
            <person name="Kashulin N.A."/>
        </authorList>
    </citation>
    <scope>NUCLEOTIDE SEQUENCE [LARGE SCALE GENOMIC DNA]</scope>
    <source>
        <strain evidence="2 3">BHSEK</strain>
    </source>
</reference>
<keyword evidence="1" id="KW-1133">Transmembrane helix</keyword>